<comment type="caution">
    <text evidence="3">The sequence shown here is derived from an EMBL/GenBank/DDBJ whole genome shotgun (WGS) entry which is preliminary data.</text>
</comment>
<dbReference type="GO" id="GO:0008270">
    <property type="term" value="F:zinc ion binding"/>
    <property type="evidence" value="ECO:0007669"/>
    <property type="project" value="UniProtKB-KW"/>
</dbReference>
<name>A0A7K1LEN9_9ACTN</name>
<feature type="domain" description="SWIM-type" evidence="2">
    <location>
        <begin position="117"/>
        <end position="145"/>
    </location>
</feature>
<evidence type="ECO:0000256" key="1">
    <source>
        <dbReference type="PROSITE-ProRule" id="PRU00325"/>
    </source>
</evidence>
<protein>
    <recommendedName>
        <fullName evidence="2">SWIM-type domain-containing protein</fullName>
    </recommendedName>
</protein>
<keyword evidence="1" id="KW-0479">Metal-binding</keyword>
<keyword evidence="4" id="KW-1185">Reference proteome</keyword>
<proteinExistence type="predicted"/>
<evidence type="ECO:0000259" key="2">
    <source>
        <dbReference type="PROSITE" id="PS50966"/>
    </source>
</evidence>
<dbReference type="PANTHER" id="PTHR38133:SF1">
    <property type="entry name" value="SLR1429 PROTEIN"/>
    <property type="match status" value="1"/>
</dbReference>
<evidence type="ECO:0000313" key="3">
    <source>
        <dbReference type="EMBL" id="MUN42793.1"/>
    </source>
</evidence>
<keyword evidence="1" id="KW-0862">Zinc</keyword>
<organism evidence="3 4">
    <name type="scientific">Actinomadura litoris</name>
    <dbReference type="NCBI Taxonomy" id="2678616"/>
    <lineage>
        <taxon>Bacteria</taxon>
        <taxon>Bacillati</taxon>
        <taxon>Actinomycetota</taxon>
        <taxon>Actinomycetes</taxon>
        <taxon>Streptosporangiales</taxon>
        <taxon>Thermomonosporaceae</taxon>
        <taxon>Actinomadura</taxon>
    </lineage>
</organism>
<sequence length="253" mass="27832">MGEVPIGLRWWSRRFTTLLDTGADPERLRAGRELARTGEVAGLRVGPYEVTAKVRGPDGEPYDVAVGTEGIDTLGWRAAEARLASHAVFRARLLAGELPPEIEWQFAELGLALFPETAADLHLMCGCPGWGDPCEHAAAVLYLLAEAFDDDPFLVLEWNGRPREQLLAALRRESAVEPDPFEMEAEPLSATGFWTPPSGLARLRERRRAVPVPPGFVLQVATPPPVRIRRRDLPDVLAPAYEALAAETPDRDD</sequence>
<dbReference type="PROSITE" id="PS50966">
    <property type="entry name" value="ZF_SWIM"/>
    <property type="match status" value="1"/>
</dbReference>
<dbReference type="AlphaFoldDB" id="A0A7K1LEN9"/>
<keyword evidence="1" id="KW-0863">Zinc-finger</keyword>
<evidence type="ECO:0000313" key="4">
    <source>
        <dbReference type="Proteomes" id="UP000432015"/>
    </source>
</evidence>
<accession>A0A7K1LEN9</accession>
<dbReference type="InterPro" id="IPR007527">
    <property type="entry name" value="Znf_SWIM"/>
</dbReference>
<dbReference type="RefSeq" id="WP_156222803.1">
    <property type="nucleotide sequence ID" value="NZ_WOFH01000024.1"/>
</dbReference>
<gene>
    <name evidence="3" type="ORF">GNZ18_40320</name>
</gene>
<reference evidence="3 4" key="1">
    <citation type="submission" date="2019-11" db="EMBL/GenBank/DDBJ databases">
        <authorList>
            <person name="Cao P."/>
        </authorList>
    </citation>
    <scope>NUCLEOTIDE SEQUENCE [LARGE SCALE GENOMIC DNA]</scope>
    <source>
        <strain evidence="3 4">NEAU-AAG5</strain>
    </source>
</reference>
<dbReference type="EMBL" id="WOFH01000024">
    <property type="protein sequence ID" value="MUN42793.1"/>
    <property type="molecule type" value="Genomic_DNA"/>
</dbReference>
<dbReference type="Proteomes" id="UP000432015">
    <property type="component" value="Unassembled WGS sequence"/>
</dbReference>
<dbReference type="PANTHER" id="PTHR38133">
    <property type="entry name" value="SLR1429 PROTEIN"/>
    <property type="match status" value="1"/>
</dbReference>